<proteinExistence type="predicted"/>
<organism evidence="2 3">
    <name type="scientific">Hydrogenophaga aromaticivorans</name>
    <dbReference type="NCBI Taxonomy" id="2610898"/>
    <lineage>
        <taxon>Bacteria</taxon>
        <taxon>Pseudomonadati</taxon>
        <taxon>Pseudomonadota</taxon>
        <taxon>Betaproteobacteria</taxon>
        <taxon>Burkholderiales</taxon>
        <taxon>Comamonadaceae</taxon>
        <taxon>Hydrogenophaga</taxon>
    </lineage>
</organism>
<accession>A0A7Y8GUP2</accession>
<dbReference type="InterPro" id="IPR019253">
    <property type="entry name" value="DUF2244_TM"/>
</dbReference>
<sequence>MSPSLPPFRWATVSAEGTLWLLRRNCSVSPKQVGWFFAGLCGVSLGVAGFFWSQGATLVLPFTAVELMAVGTAFLVFARHATDRERISLRDGRLVVELEMAGETRRCEFVSQGVRIDTGQGREGLIELRGGGHAVHVGRYLRPDLRPELAREIALALREG</sequence>
<keyword evidence="1" id="KW-0472">Membrane</keyword>
<comment type="caution">
    <text evidence="2">The sequence shown here is derived from an EMBL/GenBank/DDBJ whole genome shotgun (WGS) entry which is preliminary data.</text>
</comment>
<evidence type="ECO:0000256" key="1">
    <source>
        <dbReference type="SAM" id="Phobius"/>
    </source>
</evidence>
<dbReference type="Pfam" id="PF10003">
    <property type="entry name" value="DUF2244"/>
    <property type="match status" value="1"/>
</dbReference>
<dbReference type="RefSeq" id="WP_177133664.1">
    <property type="nucleotide sequence ID" value="NZ_VYGV01000005.1"/>
</dbReference>
<evidence type="ECO:0000313" key="3">
    <source>
        <dbReference type="Proteomes" id="UP000545507"/>
    </source>
</evidence>
<reference evidence="2 3" key="1">
    <citation type="submission" date="2019-09" db="EMBL/GenBank/DDBJ databases">
        <title>Hydrogenophaga aromatica sp. nov., isolated from a para-xylene-degrading enrichment culture.</title>
        <authorList>
            <person name="Tancsics A."/>
            <person name="Banerjee S."/>
        </authorList>
    </citation>
    <scope>NUCLEOTIDE SEQUENCE [LARGE SCALE GENOMIC DNA]</scope>
    <source>
        <strain evidence="2 3">D2P1</strain>
    </source>
</reference>
<dbReference type="EMBL" id="VYGV01000005">
    <property type="protein sequence ID" value="NWF44463.1"/>
    <property type="molecule type" value="Genomic_DNA"/>
</dbReference>
<feature type="transmembrane region" description="Helical" evidence="1">
    <location>
        <begin position="58"/>
        <end position="78"/>
    </location>
</feature>
<keyword evidence="1" id="KW-1133">Transmembrane helix</keyword>
<evidence type="ECO:0000313" key="2">
    <source>
        <dbReference type="EMBL" id="NWF44463.1"/>
    </source>
</evidence>
<feature type="transmembrane region" description="Helical" evidence="1">
    <location>
        <begin position="33"/>
        <end position="52"/>
    </location>
</feature>
<gene>
    <name evidence="2" type="ORF">F3K02_04235</name>
</gene>
<keyword evidence="1" id="KW-0812">Transmembrane</keyword>
<keyword evidence="3" id="KW-1185">Reference proteome</keyword>
<name>A0A7Y8GUP2_9BURK</name>
<protein>
    <submittedName>
        <fullName evidence="2">DUF2244 domain-containing protein</fullName>
    </submittedName>
</protein>
<dbReference type="Proteomes" id="UP000545507">
    <property type="component" value="Unassembled WGS sequence"/>
</dbReference>
<dbReference type="AlphaFoldDB" id="A0A7Y8GUP2"/>